<keyword evidence="3" id="KW-1185">Reference proteome</keyword>
<evidence type="ECO:0000313" key="3">
    <source>
        <dbReference type="Proteomes" id="UP000245021"/>
    </source>
</evidence>
<protein>
    <submittedName>
        <fullName evidence="2">Thiamine transporter ThiT</fullName>
    </submittedName>
</protein>
<proteinExistence type="predicted"/>
<dbReference type="Pfam" id="PF09515">
    <property type="entry name" value="Thia_YuaJ"/>
    <property type="match status" value="1"/>
</dbReference>
<keyword evidence="1" id="KW-1133">Transmembrane helix</keyword>
<comment type="caution">
    <text evidence="2">The sequence shown here is derived from an EMBL/GenBank/DDBJ whole genome shotgun (WGS) entry which is preliminary data.</text>
</comment>
<dbReference type="Gene3D" id="1.10.1760.20">
    <property type="match status" value="1"/>
</dbReference>
<feature type="transmembrane region" description="Helical" evidence="1">
    <location>
        <begin position="103"/>
        <end position="127"/>
    </location>
</feature>
<reference evidence="2 3" key="1">
    <citation type="journal article" date="2018" name="Genome Announc.">
        <title>Draft Genome Sequence of Lactococcus sp. Strain NtB2 (JCM 32569), Isolated from the Gut of the Higher Termite Nasutitermes takasagoensis.</title>
        <authorList>
            <person name="Noda S."/>
            <person name="Aihara C."/>
            <person name="Yuki M."/>
            <person name="Ohkuma M."/>
        </authorList>
    </citation>
    <scope>NUCLEOTIDE SEQUENCE [LARGE SCALE GENOMIC DNA]</scope>
    <source>
        <strain evidence="2 3">NtB2</strain>
    </source>
</reference>
<accession>A0A2R5HIU6</accession>
<name>A0A2R5HIU6_9LACT</name>
<organism evidence="2 3">
    <name type="scientific">Lactococcus termiticola</name>
    <dbReference type="NCBI Taxonomy" id="2169526"/>
    <lineage>
        <taxon>Bacteria</taxon>
        <taxon>Bacillati</taxon>
        <taxon>Bacillota</taxon>
        <taxon>Bacilli</taxon>
        <taxon>Lactobacillales</taxon>
        <taxon>Streptococcaceae</taxon>
        <taxon>Lactococcus</taxon>
    </lineage>
</organism>
<gene>
    <name evidence="2" type="primary">thiT</name>
    <name evidence="2" type="ORF">NtB2_00113</name>
</gene>
<sequence length="172" mass="18421">MSNLRTRLLAEVALAAALATVLNFIPHTFFGWMTMEIGVLPILLLGYRRGPWAGMAGGLVWGLLTIALGQAFILVPAQAILEYILAPIITGATGFFSKKNIGFVGLGILVVVLIKYVIHFLAGIIFWSSFAWPGYSATLYSLIVNSVSGLITAGFAVIAGLILIKRFPKLLG</sequence>
<dbReference type="GO" id="GO:0005886">
    <property type="term" value="C:plasma membrane"/>
    <property type="evidence" value="ECO:0007669"/>
    <property type="project" value="InterPro"/>
</dbReference>
<keyword evidence="1" id="KW-0472">Membrane</keyword>
<evidence type="ECO:0000313" key="2">
    <source>
        <dbReference type="EMBL" id="GBG96011.1"/>
    </source>
</evidence>
<dbReference type="RefSeq" id="WP_109245003.1">
    <property type="nucleotide sequence ID" value="NZ_BFFO01000001.1"/>
</dbReference>
<evidence type="ECO:0000256" key="1">
    <source>
        <dbReference type="SAM" id="Phobius"/>
    </source>
</evidence>
<feature type="transmembrane region" description="Helical" evidence="1">
    <location>
        <begin position="54"/>
        <end position="73"/>
    </location>
</feature>
<dbReference type="NCBIfam" id="TIGR02357">
    <property type="entry name" value="ECF_ThiT_YuaJ"/>
    <property type="match status" value="1"/>
</dbReference>
<dbReference type="EMBL" id="BFFO01000001">
    <property type="protein sequence ID" value="GBG96011.1"/>
    <property type="molecule type" value="Genomic_DNA"/>
</dbReference>
<dbReference type="OrthoDB" id="9795813at2"/>
<keyword evidence="1" id="KW-0812">Transmembrane</keyword>
<dbReference type="InterPro" id="IPR012651">
    <property type="entry name" value="Thia_Transptr_ThiT"/>
</dbReference>
<dbReference type="AlphaFoldDB" id="A0A2R5HIU6"/>
<dbReference type="GO" id="GO:0015234">
    <property type="term" value="F:thiamine transmembrane transporter activity"/>
    <property type="evidence" value="ECO:0007669"/>
    <property type="project" value="InterPro"/>
</dbReference>
<feature type="transmembrane region" description="Helical" evidence="1">
    <location>
        <begin position="139"/>
        <end position="164"/>
    </location>
</feature>
<dbReference type="Proteomes" id="UP000245021">
    <property type="component" value="Unassembled WGS sequence"/>
</dbReference>